<evidence type="ECO:0000313" key="2">
    <source>
        <dbReference type="EMBL" id="GAU43940.1"/>
    </source>
</evidence>
<accession>A0A2Z6P482</accession>
<sequence length="208" mass="23341">MQKTANQTDIGPYQQLVWTSSGKLQLPRREHGLFRQQQDWSEHSKKHGPAAKGEANVEGVQVGDVFVRLWGEKEKEVVIGVSEKGVTSNNVDMFVDKITDELGVGKEKGDCEALRDKTSSQIDLRQAEFLSRAEGQVSVANQVVTQCEESTGERVNQASERGEQPYPLGNLNIVNPEKTSNPRHKSREGHGFKMQETQRRRYVSPLKP</sequence>
<keyword evidence="3" id="KW-1185">Reference proteome</keyword>
<feature type="region of interest" description="Disordered" evidence="1">
    <location>
        <begin position="28"/>
        <end position="55"/>
    </location>
</feature>
<feature type="region of interest" description="Disordered" evidence="1">
    <location>
        <begin position="150"/>
        <end position="208"/>
    </location>
</feature>
<feature type="compositionally biased region" description="Basic and acidic residues" evidence="1">
    <location>
        <begin position="188"/>
        <end position="199"/>
    </location>
</feature>
<dbReference type="Proteomes" id="UP000242715">
    <property type="component" value="Unassembled WGS sequence"/>
</dbReference>
<dbReference type="AlphaFoldDB" id="A0A2Z6P482"/>
<evidence type="ECO:0000313" key="3">
    <source>
        <dbReference type="Proteomes" id="UP000242715"/>
    </source>
</evidence>
<gene>
    <name evidence="2" type="ORF">TSUD_284470</name>
</gene>
<protein>
    <submittedName>
        <fullName evidence="2">Uncharacterized protein</fullName>
    </submittedName>
</protein>
<dbReference type="EMBL" id="DF974004">
    <property type="protein sequence ID" value="GAU43940.1"/>
    <property type="molecule type" value="Genomic_DNA"/>
</dbReference>
<feature type="compositionally biased region" description="Polar residues" evidence="1">
    <location>
        <begin position="150"/>
        <end position="159"/>
    </location>
</feature>
<proteinExistence type="predicted"/>
<evidence type="ECO:0000256" key="1">
    <source>
        <dbReference type="SAM" id="MobiDB-lite"/>
    </source>
</evidence>
<name>A0A2Z6P482_TRISU</name>
<reference evidence="3" key="1">
    <citation type="journal article" date="2017" name="Front. Plant Sci.">
        <title>Climate Clever Clovers: New Paradigm to Reduce the Environmental Footprint of Ruminants by Breeding Low Methanogenic Forages Utilizing Haplotype Variation.</title>
        <authorList>
            <person name="Kaur P."/>
            <person name="Appels R."/>
            <person name="Bayer P.E."/>
            <person name="Keeble-Gagnere G."/>
            <person name="Wang J."/>
            <person name="Hirakawa H."/>
            <person name="Shirasawa K."/>
            <person name="Vercoe P."/>
            <person name="Stefanova K."/>
            <person name="Durmic Z."/>
            <person name="Nichols P."/>
            <person name="Revell C."/>
            <person name="Isobe S.N."/>
            <person name="Edwards D."/>
            <person name="Erskine W."/>
        </authorList>
    </citation>
    <scope>NUCLEOTIDE SEQUENCE [LARGE SCALE GENOMIC DNA]</scope>
    <source>
        <strain evidence="3">cv. Daliak</strain>
    </source>
</reference>
<organism evidence="2 3">
    <name type="scientific">Trifolium subterraneum</name>
    <name type="common">Subterranean clover</name>
    <dbReference type="NCBI Taxonomy" id="3900"/>
    <lineage>
        <taxon>Eukaryota</taxon>
        <taxon>Viridiplantae</taxon>
        <taxon>Streptophyta</taxon>
        <taxon>Embryophyta</taxon>
        <taxon>Tracheophyta</taxon>
        <taxon>Spermatophyta</taxon>
        <taxon>Magnoliopsida</taxon>
        <taxon>eudicotyledons</taxon>
        <taxon>Gunneridae</taxon>
        <taxon>Pentapetalae</taxon>
        <taxon>rosids</taxon>
        <taxon>fabids</taxon>
        <taxon>Fabales</taxon>
        <taxon>Fabaceae</taxon>
        <taxon>Papilionoideae</taxon>
        <taxon>50 kb inversion clade</taxon>
        <taxon>NPAAA clade</taxon>
        <taxon>Hologalegina</taxon>
        <taxon>IRL clade</taxon>
        <taxon>Trifolieae</taxon>
        <taxon>Trifolium</taxon>
    </lineage>
</organism>